<accession>A0A5M9R2F1</accession>
<evidence type="ECO:0000259" key="2">
    <source>
        <dbReference type="Pfam" id="PF12804"/>
    </source>
</evidence>
<proteinExistence type="predicted"/>
<dbReference type="Pfam" id="PF12804">
    <property type="entry name" value="NTP_transf_3"/>
    <property type="match status" value="1"/>
</dbReference>
<dbReference type="AlphaFoldDB" id="A0A5M9R2F1"/>
<sequence length="224" mass="24903">MPSHTASADTALSYLSSSASSSVPWLHDLPAPLCPQEITCIVTAAGLSSRMGEWKMMLPWGDGTNTLLDTSLYNALHFCHHIILVTGYRGTELAARYQSVSRIQILHNPDFETGLLSSQRLAAQAVSTHYCFLTHGDVPFLTPDIWQQLWALRSDAALLPRYKQVPGHPVLLSRDCLLNALALPEGSNMKKRLLAGPHYFLDMDSDAVITDIDTRDVYQQHYRV</sequence>
<evidence type="ECO:0000256" key="1">
    <source>
        <dbReference type="ARBA" id="ARBA00022842"/>
    </source>
</evidence>
<dbReference type="PANTHER" id="PTHR43777:SF1">
    <property type="entry name" value="MOLYBDENUM COFACTOR CYTIDYLYLTRANSFERASE"/>
    <property type="match status" value="1"/>
</dbReference>
<dbReference type="RefSeq" id="WP_082970757.1">
    <property type="nucleotide sequence ID" value="NZ_BAAAFS010000003.1"/>
</dbReference>
<comment type="caution">
    <text evidence="3">The sequence shown here is derived from an EMBL/GenBank/DDBJ whole genome shotgun (WGS) entry which is preliminary data.</text>
</comment>
<name>A0A5M9R2F1_9GAMM</name>
<dbReference type="CDD" id="cd04182">
    <property type="entry name" value="GT_2_like_f"/>
    <property type="match status" value="1"/>
</dbReference>
<keyword evidence="1" id="KW-0460">Magnesium</keyword>
<protein>
    <submittedName>
        <fullName evidence="3">NTP transferase domain-containing protein</fullName>
    </submittedName>
</protein>
<dbReference type="OrthoDB" id="5298023at2"/>
<gene>
    <name evidence="3" type="ORF">F4V73_13405</name>
</gene>
<dbReference type="InterPro" id="IPR029044">
    <property type="entry name" value="Nucleotide-diphossugar_trans"/>
</dbReference>
<reference evidence="3 4" key="1">
    <citation type="submission" date="2019-09" db="EMBL/GenBank/DDBJ databases">
        <title>Draft genome sequence of various Type strains from the CCUG.</title>
        <authorList>
            <person name="Pineiro-Iglesias B."/>
            <person name="Tunovic T."/>
            <person name="Unosson C."/>
            <person name="Inganas E."/>
            <person name="Ohlen M."/>
            <person name="Cardew S."/>
            <person name="Jensie-Markopoulos S."/>
            <person name="Salva-Serra F."/>
            <person name="Jaen-Luchoro D."/>
            <person name="Karlsson R."/>
            <person name="Svensson-Stadler L."/>
            <person name="Chun J."/>
            <person name="Moore E."/>
        </authorList>
    </citation>
    <scope>NUCLEOTIDE SEQUENCE [LARGE SCALE GENOMIC DNA]</scope>
    <source>
        <strain evidence="3 4">CCUG 53682T</strain>
    </source>
</reference>
<keyword evidence="3" id="KW-0808">Transferase</keyword>
<organism evidence="3 4">
    <name type="scientific">Morganella psychrotolerans</name>
    <dbReference type="NCBI Taxonomy" id="368603"/>
    <lineage>
        <taxon>Bacteria</taxon>
        <taxon>Pseudomonadati</taxon>
        <taxon>Pseudomonadota</taxon>
        <taxon>Gammaproteobacteria</taxon>
        <taxon>Enterobacterales</taxon>
        <taxon>Morganellaceae</taxon>
        <taxon>Morganella</taxon>
    </lineage>
</organism>
<dbReference type="GO" id="GO:0016779">
    <property type="term" value="F:nucleotidyltransferase activity"/>
    <property type="evidence" value="ECO:0007669"/>
    <property type="project" value="UniProtKB-ARBA"/>
</dbReference>
<dbReference type="EMBL" id="VXKB01000003">
    <property type="protein sequence ID" value="KAA8714830.1"/>
    <property type="molecule type" value="Genomic_DNA"/>
</dbReference>
<feature type="domain" description="MobA-like NTP transferase" evidence="2">
    <location>
        <begin position="40"/>
        <end position="194"/>
    </location>
</feature>
<dbReference type="SUPFAM" id="SSF53448">
    <property type="entry name" value="Nucleotide-diphospho-sugar transferases"/>
    <property type="match status" value="1"/>
</dbReference>
<dbReference type="PANTHER" id="PTHR43777">
    <property type="entry name" value="MOLYBDENUM COFACTOR CYTIDYLYLTRANSFERASE"/>
    <property type="match status" value="1"/>
</dbReference>
<dbReference type="InterPro" id="IPR025877">
    <property type="entry name" value="MobA-like_NTP_Trfase"/>
</dbReference>
<dbReference type="Gene3D" id="3.90.550.10">
    <property type="entry name" value="Spore Coat Polysaccharide Biosynthesis Protein SpsA, Chain A"/>
    <property type="match status" value="1"/>
</dbReference>
<dbReference type="Proteomes" id="UP000322181">
    <property type="component" value="Unassembled WGS sequence"/>
</dbReference>
<evidence type="ECO:0000313" key="4">
    <source>
        <dbReference type="Proteomes" id="UP000322181"/>
    </source>
</evidence>
<evidence type="ECO:0000313" key="3">
    <source>
        <dbReference type="EMBL" id="KAA8714830.1"/>
    </source>
</evidence>